<evidence type="ECO:0008006" key="4">
    <source>
        <dbReference type="Google" id="ProtNLM"/>
    </source>
</evidence>
<comment type="caution">
    <text evidence="2">The sequence shown here is derived from an EMBL/GenBank/DDBJ whole genome shotgun (WGS) entry which is preliminary data.</text>
</comment>
<dbReference type="Gene3D" id="6.10.340.10">
    <property type="match status" value="1"/>
</dbReference>
<dbReference type="AlphaFoldDB" id="A0A1R0WY28"/>
<evidence type="ECO:0000313" key="2">
    <source>
        <dbReference type="EMBL" id="OMD24082.1"/>
    </source>
</evidence>
<keyword evidence="1" id="KW-0812">Transmembrane</keyword>
<accession>A0A1R0WY28</accession>
<proteinExistence type="predicted"/>
<organism evidence="2 3">
    <name type="scientific">Paenibacillus odorifer</name>
    <dbReference type="NCBI Taxonomy" id="189426"/>
    <lineage>
        <taxon>Bacteria</taxon>
        <taxon>Bacillati</taxon>
        <taxon>Bacillota</taxon>
        <taxon>Bacilli</taxon>
        <taxon>Bacillales</taxon>
        <taxon>Paenibacillaceae</taxon>
        <taxon>Paenibacillus</taxon>
    </lineage>
</organism>
<keyword evidence="1" id="KW-1133">Transmembrane helix</keyword>
<evidence type="ECO:0000313" key="3">
    <source>
        <dbReference type="Proteomes" id="UP000187465"/>
    </source>
</evidence>
<dbReference type="CDD" id="cd06225">
    <property type="entry name" value="HAMP"/>
    <property type="match status" value="1"/>
</dbReference>
<keyword evidence="1" id="KW-0472">Membrane</keyword>
<dbReference type="RefSeq" id="WP_036678672.1">
    <property type="nucleotide sequence ID" value="NZ_CP009428.1"/>
</dbReference>
<feature type="transmembrane region" description="Helical" evidence="1">
    <location>
        <begin position="60"/>
        <end position="79"/>
    </location>
</feature>
<name>A0A1R0WY28_9BACL</name>
<evidence type="ECO:0000256" key="1">
    <source>
        <dbReference type="SAM" id="Phobius"/>
    </source>
</evidence>
<dbReference type="EMBL" id="MKQP01000055">
    <property type="protein sequence ID" value="OMD24082.1"/>
    <property type="molecule type" value="Genomic_DNA"/>
</dbReference>
<feature type="transmembrane region" description="Helical" evidence="1">
    <location>
        <begin position="12"/>
        <end position="40"/>
    </location>
</feature>
<dbReference type="Proteomes" id="UP000187465">
    <property type="component" value="Unassembled WGS sequence"/>
</dbReference>
<gene>
    <name evidence="2" type="ORF">BJP51_30210</name>
</gene>
<reference evidence="2 3" key="1">
    <citation type="submission" date="2016-10" db="EMBL/GenBank/DDBJ databases">
        <title>Paenibacillus species isolates.</title>
        <authorList>
            <person name="Beno S.M."/>
        </authorList>
    </citation>
    <scope>NUCLEOTIDE SEQUENCE [LARGE SCALE GENOMIC DNA]</scope>
    <source>
        <strain evidence="2 3">FSL H7-0604</strain>
    </source>
</reference>
<dbReference type="KEGG" id="pod:PODO_28015"/>
<sequence>MPKLRTVRISYLYIFMGCALLSAAFLFVVQRAVALLYSHYSGQSEAFFVRLIHWVINHLGQTPSAILLFILVFGGLYVLRSQKIADDLRSLVVGTSELADKGVAQNIKVLSGGEIGEIAANLNRMQRIEVPDRDASSKRIEDTPAVALLIRTRAILRTLREVEEDEAEVHTLLAAANDEVRSMERFLENLIIES</sequence>
<protein>
    <recommendedName>
        <fullName evidence="4">HAMP domain-containing protein</fullName>
    </recommendedName>
</protein>
<dbReference type="GeneID" id="31573957"/>